<feature type="compositionally biased region" description="Low complexity" evidence="1">
    <location>
        <begin position="222"/>
        <end position="231"/>
    </location>
</feature>
<feature type="region of interest" description="Disordered" evidence="1">
    <location>
        <begin position="144"/>
        <end position="231"/>
    </location>
</feature>
<evidence type="ECO:0000313" key="3">
    <source>
        <dbReference type="Proteomes" id="UP000095751"/>
    </source>
</evidence>
<organism evidence="2 3">
    <name type="scientific">Fragilariopsis cylindrus CCMP1102</name>
    <dbReference type="NCBI Taxonomy" id="635003"/>
    <lineage>
        <taxon>Eukaryota</taxon>
        <taxon>Sar</taxon>
        <taxon>Stramenopiles</taxon>
        <taxon>Ochrophyta</taxon>
        <taxon>Bacillariophyta</taxon>
        <taxon>Bacillariophyceae</taxon>
        <taxon>Bacillariophycidae</taxon>
        <taxon>Bacillariales</taxon>
        <taxon>Bacillariaceae</taxon>
        <taxon>Fragilariopsis</taxon>
    </lineage>
</organism>
<sequence length="262" mass="30099">MAEVYLFEERTTPIDDDDDDRDQEDRREILWWTSNEYKEFKRKNKEMVGKLSYYEKLELFYQPGDYRGLERMMNIGSGVKQEQQQDQDPQNNDDPTDIIAKIYSTCCVESMIQAERLGRIDAQEAKIALETNWDDTITNCTVSYDDSNDDSDDSSSSSSSSSSSCDTDDDDILLKHKKRPTSSSSNDGDNINTISIGRMNTTTTTTIRRHQAERRINRSRKSLSSSSSSSILSRTKDANSFKLAVTTMIMNRADRRHQQAWI</sequence>
<accession>A0A1E7EZ25</accession>
<reference evidence="2 3" key="1">
    <citation type="submission" date="2016-09" db="EMBL/GenBank/DDBJ databases">
        <title>Extensive genetic diversity and differential bi-allelic expression allows diatom success in the polar Southern Ocean.</title>
        <authorList>
            <consortium name="DOE Joint Genome Institute"/>
            <person name="Mock T."/>
            <person name="Otillar R.P."/>
            <person name="Strauss J."/>
            <person name="Dupont C."/>
            <person name="Frickenhaus S."/>
            <person name="Maumus F."/>
            <person name="Mcmullan M."/>
            <person name="Sanges R."/>
            <person name="Schmutz J."/>
            <person name="Toseland A."/>
            <person name="Valas R."/>
            <person name="Veluchamy A."/>
            <person name="Ward B.J."/>
            <person name="Allen A."/>
            <person name="Barry K."/>
            <person name="Falciatore A."/>
            <person name="Ferrante M."/>
            <person name="Fortunato A.E."/>
            <person name="Gloeckner G."/>
            <person name="Gruber A."/>
            <person name="Hipkin R."/>
            <person name="Janech M."/>
            <person name="Kroth P."/>
            <person name="Leese F."/>
            <person name="Lindquist E."/>
            <person name="Lyon B.R."/>
            <person name="Martin J."/>
            <person name="Mayer C."/>
            <person name="Parker M."/>
            <person name="Quesneville H."/>
            <person name="Raymond J."/>
            <person name="Uhlig C."/>
            <person name="Valentin K.U."/>
            <person name="Worden A.Z."/>
            <person name="Armbrust E.V."/>
            <person name="Bowler C."/>
            <person name="Green B."/>
            <person name="Moulton V."/>
            <person name="Van Oosterhout C."/>
            <person name="Grigoriev I."/>
        </authorList>
    </citation>
    <scope>NUCLEOTIDE SEQUENCE [LARGE SCALE GENOMIC DNA]</scope>
    <source>
        <strain evidence="2 3">CCMP1102</strain>
    </source>
</reference>
<evidence type="ECO:0000256" key="1">
    <source>
        <dbReference type="SAM" id="MobiDB-lite"/>
    </source>
</evidence>
<feature type="compositionally biased region" description="Low complexity" evidence="1">
    <location>
        <begin position="154"/>
        <end position="165"/>
    </location>
</feature>
<feature type="compositionally biased region" description="Polar residues" evidence="1">
    <location>
        <begin position="181"/>
        <end position="200"/>
    </location>
</feature>
<keyword evidence="3" id="KW-1185">Reference proteome</keyword>
<dbReference type="EMBL" id="KV784370">
    <property type="protein sequence ID" value="OEU10803.1"/>
    <property type="molecule type" value="Genomic_DNA"/>
</dbReference>
<gene>
    <name evidence="2" type="ORF">FRACYDRAFT_246672</name>
</gene>
<feature type="region of interest" description="Disordered" evidence="1">
    <location>
        <begin position="1"/>
        <end position="23"/>
    </location>
</feature>
<protein>
    <submittedName>
        <fullName evidence="2">Uncharacterized protein</fullName>
    </submittedName>
</protein>
<dbReference type="InParanoid" id="A0A1E7EZ25"/>
<dbReference type="AlphaFoldDB" id="A0A1E7EZ25"/>
<proteinExistence type="predicted"/>
<name>A0A1E7EZ25_9STRA</name>
<feature type="compositionally biased region" description="Basic residues" evidence="1">
    <location>
        <begin position="207"/>
        <end position="221"/>
    </location>
</feature>
<feature type="region of interest" description="Disordered" evidence="1">
    <location>
        <begin position="78"/>
        <end position="97"/>
    </location>
</feature>
<feature type="compositionally biased region" description="Low complexity" evidence="1">
    <location>
        <begin position="84"/>
        <end position="93"/>
    </location>
</feature>
<dbReference type="Proteomes" id="UP000095751">
    <property type="component" value="Unassembled WGS sequence"/>
</dbReference>
<dbReference type="KEGG" id="fcy:FRACYDRAFT_246672"/>
<evidence type="ECO:0000313" key="2">
    <source>
        <dbReference type="EMBL" id="OEU10803.1"/>
    </source>
</evidence>